<dbReference type="GO" id="GO:0022857">
    <property type="term" value="F:transmembrane transporter activity"/>
    <property type="evidence" value="ECO:0007669"/>
    <property type="project" value="InterPro"/>
</dbReference>
<reference evidence="9 10" key="1">
    <citation type="submission" date="2016-10" db="EMBL/GenBank/DDBJ databases">
        <authorList>
            <person name="de Groot N.N."/>
        </authorList>
    </citation>
    <scope>NUCLEOTIDE SEQUENCE [LARGE SCALE GENOMIC DNA]</scope>
    <source>
        <strain evidence="9 10">DSM 44908</strain>
    </source>
</reference>
<keyword evidence="3" id="KW-1003">Cell membrane</keyword>
<feature type="transmembrane region" description="Helical" evidence="7">
    <location>
        <begin position="176"/>
        <end position="197"/>
    </location>
</feature>
<dbReference type="SUPFAM" id="SSF103473">
    <property type="entry name" value="MFS general substrate transporter"/>
    <property type="match status" value="1"/>
</dbReference>
<accession>A0A1I0U899</accession>
<feature type="transmembrane region" description="Helical" evidence="7">
    <location>
        <begin position="275"/>
        <end position="299"/>
    </location>
</feature>
<dbReference type="EMBL" id="FOJN01000015">
    <property type="protein sequence ID" value="SFA60319.1"/>
    <property type="molecule type" value="Genomic_DNA"/>
</dbReference>
<keyword evidence="4 7" id="KW-0812">Transmembrane</keyword>
<keyword evidence="2" id="KW-0813">Transport</keyword>
<organism evidence="9 10">
    <name type="scientific">Rhodococcoides kroppenstedtii</name>
    <dbReference type="NCBI Taxonomy" id="293050"/>
    <lineage>
        <taxon>Bacteria</taxon>
        <taxon>Bacillati</taxon>
        <taxon>Actinomycetota</taxon>
        <taxon>Actinomycetes</taxon>
        <taxon>Mycobacteriales</taxon>
        <taxon>Nocardiaceae</taxon>
        <taxon>Rhodococcoides</taxon>
    </lineage>
</organism>
<keyword evidence="6 7" id="KW-0472">Membrane</keyword>
<feature type="transmembrane region" description="Helical" evidence="7">
    <location>
        <begin position="232"/>
        <end position="255"/>
    </location>
</feature>
<dbReference type="RefSeq" id="WP_068364557.1">
    <property type="nucleotide sequence ID" value="NZ_FOJN01000015.1"/>
</dbReference>
<feature type="transmembrane region" description="Helical" evidence="7">
    <location>
        <begin position="113"/>
        <end position="136"/>
    </location>
</feature>
<feature type="transmembrane region" description="Helical" evidence="7">
    <location>
        <begin position="311"/>
        <end position="332"/>
    </location>
</feature>
<evidence type="ECO:0000256" key="2">
    <source>
        <dbReference type="ARBA" id="ARBA00022448"/>
    </source>
</evidence>
<evidence type="ECO:0000313" key="9">
    <source>
        <dbReference type="EMBL" id="SFA60319.1"/>
    </source>
</evidence>
<feature type="transmembrane region" description="Helical" evidence="7">
    <location>
        <begin position="368"/>
        <end position="392"/>
    </location>
</feature>
<dbReference type="Proteomes" id="UP000182054">
    <property type="component" value="Unassembled WGS sequence"/>
</dbReference>
<feature type="transmembrane region" description="Helical" evidence="7">
    <location>
        <begin position="404"/>
        <end position="427"/>
    </location>
</feature>
<feature type="domain" description="Major facilitator superfamily (MFS) profile" evidence="8">
    <location>
        <begin position="22"/>
        <end position="480"/>
    </location>
</feature>
<dbReference type="AlphaFoldDB" id="A0A1I0U899"/>
<dbReference type="InterPro" id="IPR020846">
    <property type="entry name" value="MFS_dom"/>
</dbReference>
<dbReference type="PANTHER" id="PTHR42718">
    <property type="entry name" value="MAJOR FACILITATOR SUPERFAMILY MULTIDRUG TRANSPORTER MFSC"/>
    <property type="match status" value="1"/>
</dbReference>
<evidence type="ECO:0000256" key="4">
    <source>
        <dbReference type="ARBA" id="ARBA00022692"/>
    </source>
</evidence>
<dbReference type="Gene3D" id="1.20.1250.20">
    <property type="entry name" value="MFS general substrate transporter like domains"/>
    <property type="match status" value="1"/>
</dbReference>
<sequence>MSASQHVAPIGYPVTTRAFGPAIVALGGMQLMAVLDGTVINLALAPLQAELNLSDAGRNWVVSSYVLAFGGLMLLGGRMGDSFGRKRMFLTGVALFTLASAVCGLAQNEAMLVGARIVQGAGAAVASPTAFALVATTFAPGPVRNQAIAIYAAMTGVGSFSGLIIGGALTEVSWRWIFLINVPIGLAILVVGARALVETAAERTALDVPGAVLATLGSTAVVFGIVEGPERGWTDAVTVASVLIGLALLGAFLVVERRASNPLLPFELFRDRDRVATFAAIFFSGGALFAMTVIVAVFVQDVLGYSPLHAGISFIPFGGGMALAAVTSSWLAPRVAPRWIVFTGAVLTVGYLIFASRIDVDASYWSDLFLPIGGIGFGVGLAVIALPLCAIAQVRAENIGPLTAISLVAQNLGGPLGLAVVSAMAAAKTMSLGGVTGSAVSMTEEQVRVLGEGYTFGLLGCAGLATVAAVSALFIRYSAADVASAKAAQEAARG</sequence>
<protein>
    <submittedName>
        <fullName evidence="9">Drug resistance transporter, EmrB/QacA subfamily</fullName>
    </submittedName>
</protein>
<feature type="transmembrane region" description="Helical" evidence="7">
    <location>
        <begin position="204"/>
        <end position="226"/>
    </location>
</feature>
<gene>
    <name evidence="9" type="ORF">SAMN05444374_11532</name>
</gene>
<dbReference type="OrthoDB" id="4080117at2"/>
<dbReference type="InterPro" id="IPR011701">
    <property type="entry name" value="MFS"/>
</dbReference>
<proteinExistence type="predicted"/>
<name>A0A1I0U899_9NOCA</name>
<dbReference type="InterPro" id="IPR036259">
    <property type="entry name" value="MFS_trans_sf"/>
</dbReference>
<dbReference type="GeneID" id="85487192"/>
<feature type="transmembrane region" description="Helical" evidence="7">
    <location>
        <begin position="339"/>
        <end position="356"/>
    </location>
</feature>
<evidence type="ECO:0000256" key="5">
    <source>
        <dbReference type="ARBA" id="ARBA00022989"/>
    </source>
</evidence>
<evidence type="ECO:0000256" key="1">
    <source>
        <dbReference type="ARBA" id="ARBA00004651"/>
    </source>
</evidence>
<evidence type="ECO:0000313" key="10">
    <source>
        <dbReference type="Proteomes" id="UP000182054"/>
    </source>
</evidence>
<feature type="transmembrane region" description="Helical" evidence="7">
    <location>
        <begin position="57"/>
        <end position="76"/>
    </location>
</feature>
<feature type="transmembrane region" description="Helical" evidence="7">
    <location>
        <begin position="454"/>
        <end position="475"/>
    </location>
</feature>
<dbReference type="Gene3D" id="1.20.1720.10">
    <property type="entry name" value="Multidrug resistance protein D"/>
    <property type="match status" value="1"/>
</dbReference>
<feature type="transmembrane region" description="Helical" evidence="7">
    <location>
        <begin position="21"/>
        <end position="45"/>
    </location>
</feature>
<dbReference type="GO" id="GO:0005886">
    <property type="term" value="C:plasma membrane"/>
    <property type="evidence" value="ECO:0007669"/>
    <property type="project" value="UniProtKB-SubCell"/>
</dbReference>
<dbReference type="Pfam" id="PF07690">
    <property type="entry name" value="MFS_1"/>
    <property type="match status" value="1"/>
</dbReference>
<keyword evidence="5 7" id="KW-1133">Transmembrane helix</keyword>
<comment type="subcellular location">
    <subcellularLocation>
        <location evidence="1">Cell membrane</location>
        <topology evidence="1">Multi-pass membrane protein</topology>
    </subcellularLocation>
</comment>
<evidence type="ECO:0000256" key="7">
    <source>
        <dbReference type="SAM" id="Phobius"/>
    </source>
</evidence>
<feature type="transmembrane region" description="Helical" evidence="7">
    <location>
        <begin position="148"/>
        <end position="170"/>
    </location>
</feature>
<feature type="transmembrane region" description="Helical" evidence="7">
    <location>
        <begin position="88"/>
        <end position="107"/>
    </location>
</feature>
<dbReference type="PANTHER" id="PTHR42718:SF46">
    <property type="entry name" value="BLR6921 PROTEIN"/>
    <property type="match status" value="1"/>
</dbReference>
<dbReference type="CDD" id="cd17321">
    <property type="entry name" value="MFS_MMR_MDR_like"/>
    <property type="match status" value="1"/>
</dbReference>
<evidence type="ECO:0000256" key="6">
    <source>
        <dbReference type="ARBA" id="ARBA00023136"/>
    </source>
</evidence>
<dbReference type="PROSITE" id="PS50850">
    <property type="entry name" value="MFS"/>
    <property type="match status" value="1"/>
</dbReference>
<evidence type="ECO:0000256" key="3">
    <source>
        <dbReference type="ARBA" id="ARBA00022475"/>
    </source>
</evidence>
<evidence type="ECO:0000259" key="8">
    <source>
        <dbReference type="PROSITE" id="PS50850"/>
    </source>
</evidence>